<dbReference type="Proteomes" id="UP001159428">
    <property type="component" value="Unassembled WGS sequence"/>
</dbReference>
<gene>
    <name evidence="2" type="ORF">PMEA_00033849</name>
</gene>
<feature type="compositionally biased region" description="Low complexity" evidence="1">
    <location>
        <begin position="157"/>
        <end position="166"/>
    </location>
</feature>
<reference evidence="2 3" key="1">
    <citation type="submission" date="2022-05" db="EMBL/GenBank/DDBJ databases">
        <authorList>
            <consortium name="Genoscope - CEA"/>
            <person name="William W."/>
        </authorList>
    </citation>
    <scope>NUCLEOTIDE SEQUENCE [LARGE SCALE GENOMIC DNA]</scope>
</reference>
<comment type="caution">
    <text evidence="2">The sequence shown here is derived from an EMBL/GenBank/DDBJ whole genome shotgun (WGS) entry which is preliminary data.</text>
</comment>
<dbReference type="PROSITE" id="PS00018">
    <property type="entry name" value="EF_HAND_1"/>
    <property type="match status" value="1"/>
</dbReference>
<dbReference type="AlphaFoldDB" id="A0AAU9XYA1"/>
<evidence type="ECO:0000313" key="3">
    <source>
        <dbReference type="Proteomes" id="UP001159428"/>
    </source>
</evidence>
<protein>
    <recommendedName>
        <fullName evidence="4">Translationally-controlled tumor protein homolog</fullName>
    </recommendedName>
</protein>
<dbReference type="InterPro" id="IPR018247">
    <property type="entry name" value="EF_Hand_1_Ca_BS"/>
</dbReference>
<evidence type="ECO:0008006" key="4">
    <source>
        <dbReference type="Google" id="ProtNLM"/>
    </source>
</evidence>
<proteinExistence type="predicted"/>
<keyword evidence="3" id="KW-1185">Reference proteome</keyword>
<dbReference type="EMBL" id="CALNXJ010000080">
    <property type="protein sequence ID" value="CAH3161473.1"/>
    <property type="molecule type" value="Genomic_DNA"/>
</dbReference>
<evidence type="ECO:0000256" key="1">
    <source>
        <dbReference type="SAM" id="MobiDB-lite"/>
    </source>
</evidence>
<sequence length="192" mass="21175">MAYRNLDFDADKQIQYQELRVDMAKLHEDDESIFGPVAAFKLPDDFKTRSKEEQAKAKHRVKESKDMITKGQKRVMEKVKEIRQSFSKAVVSGSRSGSGKLVYEFYDKLITLWGGGSAGTEPLSYGVGGDDFLEDNEVVQCHNPEDDSLSLDLETAGTSSGSSDLGPGDDGGVVQVAMWHLVTNAKLTVYQS</sequence>
<name>A0AAU9XYA1_9CNID</name>
<organism evidence="2 3">
    <name type="scientific">Pocillopora meandrina</name>
    <dbReference type="NCBI Taxonomy" id="46732"/>
    <lineage>
        <taxon>Eukaryota</taxon>
        <taxon>Metazoa</taxon>
        <taxon>Cnidaria</taxon>
        <taxon>Anthozoa</taxon>
        <taxon>Hexacorallia</taxon>
        <taxon>Scleractinia</taxon>
        <taxon>Astrocoeniina</taxon>
        <taxon>Pocilloporidae</taxon>
        <taxon>Pocillopora</taxon>
    </lineage>
</organism>
<accession>A0AAU9XYA1</accession>
<feature type="region of interest" description="Disordered" evidence="1">
    <location>
        <begin position="145"/>
        <end position="168"/>
    </location>
</feature>
<evidence type="ECO:0000313" key="2">
    <source>
        <dbReference type="EMBL" id="CAH3161473.1"/>
    </source>
</evidence>